<keyword evidence="1" id="KW-1133">Transmembrane helix</keyword>
<dbReference type="Proteomes" id="UP000070687">
    <property type="component" value="Unassembled WGS sequence"/>
</dbReference>
<evidence type="ECO:0000313" key="3">
    <source>
        <dbReference type="Proteomes" id="UP000070687"/>
    </source>
</evidence>
<dbReference type="EMBL" id="LRQB01000039">
    <property type="protein sequence ID" value="KXA20985.1"/>
    <property type="molecule type" value="Genomic_DNA"/>
</dbReference>
<keyword evidence="1" id="KW-0812">Transmembrane</keyword>
<protein>
    <submittedName>
        <fullName evidence="2">Uncharacterized protein</fullName>
    </submittedName>
</protein>
<evidence type="ECO:0000256" key="1">
    <source>
        <dbReference type="SAM" id="Phobius"/>
    </source>
</evidence>
<dbReference type="AlphaFoldDB" id="A0A133NXH1"/>
<dbReference type="PATRIC" id="fig|2702.100.peg.691"/>
<feature type="transmembrane region" description="Helical" evidence="1">
    <location>
        <begin position="43"/>
        <end position="63"/>
    </location>
</feature>
<keyword evidence="1" id="KW-0472">Membrane</keyword>
<comment type="caution">
    <text evidence="2">The sequence shown here is derived from an EMBL/GenBank/DDBJ whole genome shotgun (WGS) entry which is preliminary data.</text>
</comment>
<accession>A0A133NXH1</accession>
<sequence>MVFMVANRLTELLHTTYNSAESRSIHKLKPPNTFTKVQNKFNFLYFSSIFLLFFYYFLLFFVIF</sequence>
<organism evidence="2 3">
    <name type="scientific">Gardnerella vaginalis</name>
    <dbReference type="NCBI Taxonomy" id="2702"/>
    <lineage>
        <taxon>Bacteria</taxon>
        <taxon>Bacillati</taxon>
        <taxon>Actinomycetota</taxon>
        <taxon>Actinomycetes</taxon>
        <taxon>Bifidobacteriales</taxon>
        <taxon>Bifidobacteriaceae</taxon>
        <taxon>Gardnerella</taxon>
    </lineage>
</organism>
<name>A0A133NXH1_GARVA</name>
<evidence type="ECO:0000313" key="2">
    <source>
        <dbReference type="EMBL" id="KXA20985.1"/>
    </source>
</evidence>
<proteinExistence type="predicted"/>
<reference evidence="2 3" key="1">
    <citation type="submission" date="2016-01" db="EMBL/GenBank/DDBJ databases">
        <authorList>
            <person name="Oliw E.H."/>
        </authorList>
    </citation>
    <scope>NUCLEOTIDE SEQUENCE [LARGE SCALE GENOMIC DNA]</scope>
    <source>
        <strain evidence="2 3">PSS_7772B</strain>
    </source>
</reference>
<gene>
    <name evidence="2" type="ORF">HMPREF3208_00711</name>
</gene>